<dbReference type="Gene3D" id="3.10.20.90">
    <property type="entry name" value="Phosphatidylinositol 3-kinase Catalytic Subunit, Chain A, domain 1"/>
    <property type="match status" value="1"/>
</dbReference>
<evidence type="ECO:0000256" key="8">
    <source>
        <dbReference type="ARBA" id="ARBA00037868"/>
    </source>
</evidence>
<sequence length="128" mass="14832">MPPVDRSLEYTNLPFKERKCLATRKREVVGMRSKFPSKLPVIVERFHKEKFLPLLDKTKFLVPKDMSVGQFMAILRSRMPLGHAHAFYFLLDGRTLPTVSMSMAEVYASHRDEDGFLYLTYASQEVFG</sequence>
<evidence type="ECO:0000256" key="6">
    <source>
        <dbReference type="ARBA" id="ARBA00023288"/>
    </source>
</evidence>
<protein>
    <submittedName>
        <fullName evidence="11">Uncharacterized protein</fullName>
    </submittedName>
</protein>
<evidence type="ECO:0000256" key="10">
    <source>
        <dbReference type="RuleBase" id="RU004384"/>
    </source>
</evidence>
<dbReference type="InterPro" id="IPR029071">
    <property type="entry name" value="Ubiquitin-like_domsf"/>
</dbReference>
<keyword evidence="5" id="KW-0472">Membrane</keyword>
<evidence type="ECO:0000256" key="5">
    <source>
        <dbReference type="ARBA" id="ARBA00023136"/>
    </source>
</evidence>
<keyword evidence="12" id="KW-1185">Reference proteome</keyword>
<dbReference type="Proteomes" id="UP001066276">
    <property type="component" value="Chromosome 9"/>
</dbReference>
<accession>A0AAV7N190</accession>
<feature type="lipid moiety-binding region" description="Phosphatidylserine amidated glycine; alternate" evidence="9">
    <location>
        <position position="128"/>
    </location>
</feature>
<dbReference type="GO" id="GO:0012505">
    <property type="term" value="C:endomembrane system"/>
    <property type="evidence" value="ECO:0007669"/>
    <property type="project" value="UniProtKB-SubCell"/>
</dbReference>
<dbReference type="GO" id="GO:0006950">
    <property type="term" value="P:response to stress"/>
    <property type="evidence" value="ECO:0007669"/>
    <property type="project" value="UniProtKB-ARBA"/>
</dbReference>
<dbReference type="PANTHER" id="PTHR10969">
    <property type="entry name" value="MICROTUBULE-ASSOCIATED PROTEINS 1A/1B LIGHT CHAIN 3-RELATED"/>
    <property type="match status" value="1"/>
</dbReference>
<keyword evidence="4 10" id="KW-0072">Autophagy</keyword>
<organism evidence="11 12">
    <name type="scientific">Pleurodeles waltl</name>
    <name type="common">Iberian ribbed newt</name>
    <dbReference type="NCBI Taxonomy" id="8319"/>
    <lineage>
        <taxon>Eukaryota</taxon>
        <taxon>Metazoa</taxon>
        <taxon>Chordata</taxon>
        <taxon>Craniata</taxon>
        <taxon>Vertebrata</taxon>
        <taxon>Euteleostomi</taxon>
        <taxon>Amphibia</taxon>
        <taxon>Batrachia</taxon>
        <taxon>Caudata</taxon>
        <taxon>Salamandroidea</taxon>
        <taxon>Salamandridae</taxon>
        <taxon>Pleurodelinae</taxon>
        <taxon>Pleurodeles</taxon>
    </lineage>
</organism>
<dbReference type="GO" id="GO:0016236">
    <property type="term" value="P:macroautophagy"/>
    <property type="evidence" value="ECO:0007669"/>
    <property type="project" value="UniProtKB-ARBA"/>
</dbReference>
<dbReference type="GO" id="GO:0031410">
    <property type="term" value="C:cytoplasmic vesicle"/>
    <property type="evidence" value="ECO:0007669"/>
    <property type="project" value="UniProtKB-KW"/>
</dbReference>
<evidence type="ECO:0000256" key="9">
    <source>
        <dbReference type="PIRSR" id="PIRSR604241-50"/>
    </source>
</evidence>
<dbReference type="FunFam" id="3.10.20.90:FF:000149">
    <property type="entry name" value="microtubule-associated proteins 1A/1B light chain 3C"/>
    <property type="match status" value="1"/>
</dbReference>
<reference evidence="11" key="1">
    <citation type="journal article" date="2022" name="bioRxiv">
        <title>Sequencing and chromosome-scale assembly of the giantPleurodeles waltlgenome.</title>
        <authorList>
            <person name="Brown T."/>
            <person name="Elewa A."/>
            <person name="Iarovenko S."/>
            <person name="Subramanian E."/>
            <person name="Araus A.J."/>
            <person name="Petzold A."/>
            <person name="Susuki M."/>
            <person name="Suzuki K.-i.T."/>
            <person name="Hayashi T."/>
            <person name="Toyoda A."/>
            <person name="Oliveira C."/>
            <person name="Osipova E."/>
            <person name="Leigh N.D."/>
            <person name="Simon A."/>
            <person name="Yun M.H."/>
        </authorList>
    </citation>
    <scope>NUCLEOTIDE SEQUENCE</scope>
    <source>
        <strain evidence="11">20211129_DDA</strain>
        <tissue evidence="11">Liver</tissue>
    </source>
</reference>
<comment type="subcellular location">
    <subcellularLocation>
        <location evidence="1">Cytoplasmic vesicle</location>
        <location evidence="1">Autophagosome</location>
    </subcellularLocation>
    <subcellularLocation>
        <location evidence="8">Endomembrane system</location>
        <topology evidence="8">Lipid-anchor</topology>
    </subcellularLocation>
</comment>
<dbReference type="AlphaFoldDB" id="A0AAV7N190"/>
<evidence type="ECO:0000256" key="1">
    <source>
        <dbReference type="ARBA" id="ARBA00004419"/>
    </source>
</evidence>
<keyword evidence="7" id="KW-0968">Cytoplasmic vesicle</keyword>
<gene>
    <name evidence="11" type="ORF">NDU88_006071</name>
</gene>
<comment type="similarity">
    <text evidence="2 10">Belongs to the ATG8 family.</text>
</comment>
<dbReference type="EMBL" id="JANPWB010000013">
    <property type="protein sequence ID" value="KAJ1108700.1"/>
    <property type="molecule type" value="Genomic_DNA"/>
</dbReference>
<evidence type="ECO:0000313" key="11">
    <source>
        <dbReference type="EMBL" id="KAJ1108700.1"/>
    </source>
</evidence>
<dbReference type="SUPFAM" id="SSF54236">
    <property type="entry name" value="Ubiquitin-like"/>
    <property type="match status" value="1"/>
</dbReference>
<name>A0AAV7N190_PLEWA</name>
<keyword evidence="3" id="KW-0963">Cytoplasm</keyword>
<comment type="caution">
    <text evidence="11">The sequence shown here is derived from an EMBL/GenBank/DDBJ whole genome shotgun (WGS) entry which is preliminary data.</text>
</comment>
<evidence type="ECO:0000256" key="3">
    <source>
        <dbReference type="ARBA" id="ARBA00022490"/>
    </source>
</evidence>
<dbReference type="GO" id="GO:0005776">
    <property type="term" value="C:autophagosome"/>
    <property type="evidence" value="ECO:0007669"/>
    <property type="project" value="UniProtKB-SubCell"/>
</dbReference>
<dbReference type="InterPro" id="IPR004241">
    <property type="entry name" value="Atg8-like"/>
</dbReference>
<evidence type="ECO:0000256" key="2">
    <source>
        <dbReference type="ARBA" id="ARBA00007293"/>
    </source>
</evidence>
<evidence type="ECO:0000256" key="7">
    <source>
        <dbReference type="ARBA" id="ARBA00023329"/>
    </source>
</evidence>
<dbReference type="Pfam" id="PF02991">
    <property type="entry name" value="ATG8"/>
    <property type="match status" value="1"/>
</dbReference>
<proteinExistence type="inferred from homology"/>
<evidence type="ECO:0000313" key="12">
    <source>
        <dbReference type="Proteomes" id="UP001066276"/>
    </source>
</evidence>
<keyword evidence="6 9" id="KW-0449">Lipoprotein</keyword>
<evidence type="ECO:0000256" key="4">
    <source>
        <dbReference type="ARBA" id="ARBA00023006"/>
    </source>
</evidence>